<dbReference type="PANTHER" id="PTHR22642">
    <property type="entry name" value="IMIDAZOLONEPROPIONASE"/>
    <property type="match status" value="1"/>
</dbReference>
<keyword evidence="4" id="KW-1185">Reference proteome</keyword>
<gene>
    <name evidence="3" type="ORF">ACFSW8_12595</name>
</gene>
<protein>
    <submittedName>
        <fullName evidence="3">Amidohydrolase</fullName>
        <ecNumber evidence="3">3.5.-.-</ecNumber>
    </submittedName>
</protein>
<dbReference type="GO" id="GO:0016787">
    <property type="term" value="F:hydrolase activity"/>
    <property type="evidence" value="ECO:0007669"/>
    <property type="project" value="UniProtKB-KW"/>
</dbReference>
<dbReference type="RefSeq" id="WP_377178401.1">
    <property type="nucleotide sequence ID" value="NZ_JBHUJB010000051.1"/>
</dbReference>
<feature type="signal peptide" evidence="1">
    <location>
        <begin position="1"/>
        <end position="20"/>
    </location>
</feature>
<dbReference type="SUPFAM" id="SSF51556">
    <property type="entry name" value="Metallo-dependent hydrolases"/>
    <property type="match status" value="1"/>
</dbReference>
<dbReference type="InterPro" id="IPR032466">
    <property type="entry name" value="Metal_Hydrolase"/>
</dbReference>
<dbReference type="Gene3D" id="3.20.20.140">
    <property type="entry name" value="Metal-dependent hydrolases"/>
    <property type="match status" value="1"/>
</dbReference>
<dbReference type="InterPro" id="IPR033932">
    <property type="entry name" value="YtcJ-like"/>
</dbReference>
<name>A0ABW4ZCV7_9BACT</name>
<dbReference type="SUPFAM" id="SSF51338">
    <property type="entry name" value="Composite domain of metallo-dependent hydrolases"/>
    <property type="match status" value="1"/>
</dbReference>
<dbReference type="EC" id="3.5.-.-" evidence="3"/>
<dbReference type="Gene3D" id="2.30.40.10">
    <property type="entry name" value="Urease, subunit C, domain 1"/>
    <property type="match status" value="1"/>
</dbReference>
<keyword evidence="1" id="KW-0732">Signal</keyword>
<keyword evidence="3" id="KW-0378">Hydrolase</keyword>
<dbReference type="CDD" id="cd01300">
    <property type="entry name" value="YtcJ_like"/>
    <property type="match status" value="1"/>
</dbReference>
<dbReference type="InterPro" id="IPR013108">
    <property type="entry name" value="Amidohydro_3"/>
</dbReference>
<dbReference type="PANTHER" id="PTHR22642:SF2">
    <property type="entry name" value="PROTEIN LONG AFTER FAR-RED 3"/>
    <property type="match status" value="1"/>
</dbReference>
<accession>A0ABW4ZCV7</accession>
<proteinExistence type="predicted"/>
<dbReference type="EMBL" id="JBHUJB010000051">
    <property type="protein sequence ID" value="MFD2159740.1"/>
    <property type="molecule type" value="Genomic_DNA"/>
</dbReference>
<evidence type="ECO:0000313" key="4">
    <source>
        <dbReference type="Proteomes" id="UP001597389"/>
    </source>
</evidence>
<reference evidence="4" key="1">
    <citation type="journal article" date="2019" name="Int. J. Syst. Evol. Microbiol.">
        <title>The Global Catalogue of Microorganisms (GCM) 10K type strain sequencing project: providing services to taxonomists for standard genome sequencing and annotation.</title>
        <authorList>
            <consortium name="The Broad Institute Genomics Platform"/>
            <consortium name="The Broad Institute Genome Sequencing Center for Infectious Disease"/>
            <person name="Wu L."/>
            <person name="Ma J."/>
        </authorList>
    </citation>
    <scope>NUCLEOTIDE SEQUENCE [LARGE SCALE GENOMIC DNA]</scope>
    <source>
        <strain evidence="4">CCUG 57942</strain>
    </source>
</reference>
<sequence length="654" mass="71633">MNKRLLASTSLSMVSSTLIAAPIADTVFSGGKVYTVNPKQAWAEAVAVKDNKIIYVGDQAGLKAHIGDSTKTIDCKGKTVMPGFISAHDHLIASSWTSLGVNLYDAKDKAETLKLIKEYADAHPDEKVIRGIGWVADKMGGPPTAKDLDTVVPDRPAILLDFTIHDAWLNSAALKAANITKDTPDTLPGVTYWVRDKEGNPLGAAIEIQWMQAYIDMGAWDAETMVRKSADELFTIAAQNGTTSLLNPGIVTPNVKDTHGGMERDFEASVGMLAELEKKGELKLRVQAVPFFKNAKADPEKFVKFAAKMQKQYQGDKIRCDFIKVHPDGNWNAQVSPHLEPYTTGKQGAFNIDPVTMKAVTLAANKAGLNTIIHTDGSATGRGAIDAFEAAIKAGYKDTRNAIHHYTWIHPDDHKRTIDLKIPVNATPNFYNDWSNQREDAYRLLGKERTNTQFGLYSDLAHAGNSVSISADVPSTQPSMQAPLFCVEGAVTLMDPTRPDESKPFPETRKPMTLEQAIRAVTIDAAWQISLDDKVGSLEVGKLADIVVLDKNPFDVKPTEIAEIEVAYTMMDGQFTHTPKDKDIEAESRDEFLGTGEYTPKTSSYTRPSKKAQEQALIASFKFLSTFCCAKGYAAPEGKTYKEQLIEELLSTSL</sequence>
<feature type="domain" description="Amidohydrolase 3" evidence="2">
    <location>
        <begin position="71"/>
        <end position="576"/>
    </location>
</feature>
<dbReference type="Proteomes" id="UP001597389">
    <property type="component" value="Unassembled WGS sequence"/>
</dbReference>
<feature type="chain" id="PRO_5047069805" evidence="1">
    <location>
        <begin position="21"/>
        <end position="654"/>
    </location>
</feature>
<evidence type="ECO:0000313" key="3">
    <source>
        <dbReference type="EMBL" id="MFD2159740.1"/>
    </source>
</evidence>
<organism evidence="3 4">
    <name type="scientific">Rubritalea tangerina</name>
    <dbReference type="NCBI Taxonomy" id="430798"/>
    <lineage>
        <taxon>Bacteria</taxon>
        <taxon>Pseudomonadati</taxon>
        <taxon>Verrucomicrobiota</taxon>
        <taxon>Verrucomicrobiia</taxon>
        <taxon>Verrucomicrobiales</taxon>
        <taxon>Rubritaleaceae</taxon>
        <taxon>Rubritalea</taxon>
    </lineage>
</organism>
<evidence type="ECO:0000256" key="1">
    <source>
        <dbReference type="SAM" id="SignalP"/>
    </source>
</evidence>
<dbReference type="Pfam" id="PF07969">
    <property type="entry name" value="Amidohydro_3"/>
    <property type="match status" value="1"/>
</dbReference>
<dbReference type="InterPro" id="IPR011059">
    <property type="entry name" value="Metal-dep_hydrolase_composite"/>
</dbReference>
<dbReference type="Gene3D" id="3.10.310.70">
    <property type="match status" value="1"/>
</dbReference>
<comment type="caution">
    <text evidence="3">The sequence shown here is derived from an EMBL/GenBank/DDBJ whole genome shotgun (WGS) entry which is preliminary data.</text>
</comment>
<evidence type="ECO:0000259" key="2">
    <source>
        <dbReference type="Pfam" id="PF07969"/>
    </source>
</evidence>